<evidence type="ECO:0000256" key="5">
    <source>
        <dbReference type="ARBA" id="ARBA00022989"/>
    </source>
</evidence>
<dbReference type="Pfam" id="PF00528">
    <property type="entry name" value="BPD_transp_1"/>
    <property type="match status" value="1"/>
</dbReference>
<dbReference type="AlphaFoldDB" id="A0A7U3UTE0"/>
<protein>
    <submittedName>
        <fullName evidence="10">Putative peptide ABC transporter permease</fullName>
    </submittedName>
</protein>
<dbReference type="Proteomes" id="UP000595703">
    <property type="component" value="Chromosome"/>
</dbReference>
<accession>A0A7U3UTE0</accession>
<evidence type="ECO:0000256" key="4">
    <source>
        <dbReference type="ARBA" id="ARBA00022692"/>
    </source>
</evidence>
<feature type="transmembrane region" description="Helical" evidence="7">
    <location>
        <begin position="121"/>
        <end position="147"/>
    </location>
</feature>
<evidence type="ECO:0000313" key="11">
    <source>
        <dbReference type="Proteomes" id="UP000595703"/>
    </source>
</evidence>
<feature type="transmembrane region" description="Helical" evidence="7">
    <location>
        <begin position="290"/>
        <end position="314"/>
    </location>
</feature>
<dbReference type="InterPro" id="IPR035906">
    <property type="entry name" value="MetI-like_sf"/>
</dbReference>
<feature type="transmembrane region" description="Helical" evidence="7">
    <location>
        <begin position="183"/>
        <end position="202"/>
    </location>
</feature>
<dbReference type="GO" id="GO:0071916">
    <property type="term" value="F:dipeptide transmembrane transporter activity"/>
    <property type="evidence" value="ECO:0007669"/>
    <property type="project" value="TreeGrafter"/>
</dbReference>
<dbReference type="Pfam" id="PF12911">
    <property type="entry name" value="OppC_N"/>
    <property type="match status" value="1"/>
</dbReference>
<dbReference type="SUPFAM" id="SSF161098">
    <property type="entry name" value="MetI-like"/>
    <property type="match status" value="1"/>
</dbReference>
<dbReference type="KEGG" id="arev:RVR_4596"/>
<keyword evidence="2 7" id="KW-0813">Transport</keyword>
<reference evidence="10 11" key="3">
    <citation type="journal article" date="2011" name="Nat. Chem. Biol.">
        <title>Reveromycin A biosynthesis uses RevG and RevJ for stereospecific spiroacetal formation.</title>
        <authorList>
            <person name="Takahashi S."/>
            <person name="Toyoda A."/>
            <person name="Sekiyama Y."/>
            <person name="Takagi H."/>
            <person name="Nogawa T."/>
            <person name="Uramoto M."/>
            <person name="Suzuki R."/>
            <person name="Koshino H."/>
            <person name="Kumano T."/>
            <person name="Panthee S."/>
            <person name="Dairi T."/>
            <person name="Ishikawa J."/>
            <person name="Ikeda H."/>
            <person name="Sakaki Y."/>
            <person name="Osada H."/>
        </authorList>
    </citation>
    <scope>NUCLEOTIDE SEQUENCE [LARGE SCALE GENOMIC DNA]</scope>
    <source>
        <strain evidence="10 11">SN-593</strain>
    </source>
</reference>
<evidence type="ECO:0000256" key="3">
    <source>
        <dbReference type="ARBA" id="ARBA00022475"/>
    </source>
</evidence>
<reference evidence="10 11" key="4">
    <citation type="journal article" date="2020" name="Sci. Rep.">
        <title>beta-carboline chemical signals induce reveromycin production through a LuxR family regulator in Streptomyces sp. SN-593.</title>
        <authorList>
            <person name="Panthee S."/>
            <person name="Kito N."/>
            <person name="Hayashi T."/>
            <person name="Shimizu T."/>
            <person name="Ishikawa J."/>
            <person name="Hamamoto H."/>
            <person name="Osada H."/>
            <person name="Takahashi S."/>
        </authorList>
    </citation>
    <scope>NUCLEOTIDE SEQUENCE [LARGE SCALE GENOMIC DNA]</scope>
    <source>
        <strain evidence="10 11">SN-593</strain>
    </source>
</reference>
<proteinExistence type="inferred from homology"/>
<reference evidence="10 11" key="1">
    <citation type="journal article" date="2010" name="J. Bacteriol.">
        <title>Biochemical characterization of a novel indole prenyltransferase from Streptomyces sp. SN-593.</title>
        <authorList>
            <person name="Takahashi S."/>
            <person name="Takagi H."/>
            <person name="Toyoda A."/>
            <person name="Uramoto M."/>
            <person name="Nogawa T."/>
            <person name="Ueki M."/>
            <person name="Sakaki Y."/>
            <person name="Osada H."/>
        </authorList>
    </citation>
    <scope>NUCLEOTIDE SEQUENCE [LARGE SCALE GENOMIC DNA]</scope>
    <source>
        <strain evidence="10 11">SN-593</strain>
    </source>
</reference>
<evidence type="ECO:0000256" key="7">
    <source>
        <dbReference type="RuleBase" id="RU363032"/>
    </source>
</evidence>
<feature type="region of interest" description="Disordered" evidence="8">
    <location>
        <begin position="1"/>
        <end position="36"/>
    </location>
</feature>
<feature type="domain" description="ABC transmembrane type-1" evidence="9">
    <location>
        <begin position="119"/>
        <end position="311"/>
    </location>
</feature>
<evidence type="ECO:0000256" key="2">
    <source>
        <dbReference type="ARBA" id="ARBA00022448"/>
    </source>
</evidence>
<comment type="similarity">
    <text evidence="7">Belongs to the binding-protein-dependent transport system permease family.</text>
</comment>
<name>A0A7U3UTE0_9ACTN</name>
<organism evidence="10 11">
    <name type="scientific">Actinacidiphila reveromycinica</name>
    <dbReference type="NCBI Taxonomy" id="659352"/>
    <lineage>
        <taxon>Bacteria</taxon>
        <taxon>Bacillati</taxon>
        <taxon>Actinomycetota</taxon>
        <taxon>Actinomycetes</taxon>
        <taxon>Kitasatosporales</taxon>
        <taxon>Streptomycetaceae</taxon>
        <taxon>Actinacidiphila</taxon>
    </lineage>
</organism>
<dbReference type="GO" id="GO:0005886">
    <property type="term" value="C:plasma membrane"/>
    <property type="evidence" value="ECO:0007669"/>
    <property type="project" value="UniProtKB-SubCell"/>
</dbReference>
<dbReference type="InterPro" id="IPR000515">
    <property type="entry name" value="MetI-like"/>
</dbReference>
<dbReference type="InterPro" id="IPR050366">
    <property type="entry name" value="BP-dependent_transpt_permease"/>
</dbReference>
<evidence type="ECO:0000313" key="10">
    <source>
        <dbReference type="EMBL" id="BBA98426.1"/>
    </source>
</evidence>
<dbReference type="CDD" id="cd06261">
    <property type="entry name" value="TM_PBP2"/>
    <property type="match status" value="1"/>
</dbReference>
<sequence>MTEMTSPATNPPTPPTPPTPPVPPAPAAATGPAAPPSSGALRALKVFGRSFGTVWSNGKARLGLVILALFVLVAVLAPVIAPYSPHANDFTPGAGSSSAHLLGTTGAGEDVLSQLLYGARVSIVVGFVAGGLATLVAVAVGLSWGYLRVWLGDVVNFVVNLFLVVPGLPLMIIIAAYLQNGGLKMVVLVVVITGWAWGARVLRAQTQSLRSRDFVTAALFSGESATRVVFREILPNMTSMIAGSFFGAATAAVLSESGLSFLGLGDPFTVSWGSMLYWAQNSNALLTGQWVLLFAPGLCVALLATAMTLVNFGVDGLSNPRLREGSTR</sequence>
<feature type="transmembrane region" description="Helical" evidence="7">
    <location>
        <begin position="233"/>
        <end position="253"/>
    </location>
</feature>
<evidence type="ECO:0000256" key="8">
    <source>
        <dbReference type="SAM" id="MobiDB-lite"/>
    </source>
</evidence>
<evidence type="ECO:0000259" key="9">
    <source>
        <dbReference type="PROSITE" id="PS50928"/>
    </source>
</evidence>
<comment type="subcellular location">
    <subcellularLocation>
        <location evidence="1 7">Cell membrane</location>
        <topology evidence="1 7">Multi-pass membrane protein</topology>
    </subcellularLocation>
</comment>
<dbReference type="PROSITE" id="PS50928">
    <property type="entry name" value="ABC_TM1"/>
    <property type="match status" value="1"/>
</dbReference>
<keyword evidence="4 7" id="KW-0812">Transmembrane</keyword>
<evidence type="ECO:0000256" key="1">
    <source>
        <dbReference type="ARBA" id="ARBA00004651"/>
    </source>
</evidence>
<gene>
    <name evidence="10" type="ORF">RVR_4596</name>
</gene>
<dbReference type="EMBL" id="AP018365">
    <property type="protein sequence ID" value="BBA98426.1"/>
    <property type="molecule type" value="Genomic_DNA"/>
</dbReference>
<dbReference type="InterPro" id="IPR025966">
    <property type="entry name" value="OppC_N"/>
</dbReference>
<dbReference type="PANTHER" id="PTHR43386">
    <property type="entry name" value="OLIGOPEPTIDE TRANSPORT SYSTEM PERMEASE PROTEIN APPC"/>
    <property type="match status" value="1"/>
</dbReference>
<evidence type="ECO:0000256" key="6">
    <source>
        <dbReference type="ARBA" id="ARBA00023136"/>
    </source>
</evidence>
<keyword evidence="3" id="KW-1003">Cell membrane</keyword>
<keyword evidence="11" id="KW-1185">Reference proteome</keyword>
<feature type="transmembrane region" description="Helical" evidence="7">
    <location>
        <begin position="62"/>
        <end position="81"/>
    </location>
</feature>
<keyword evidence="6 7" id="KW-0472">Membrane</keyword>
<dbReference type="PANTHER" id="PTHR43386:SF1">
    <property type="entry name" value="D,D-DIPEPTIDE TRANSPORT SYSTEM PERMEASE PROTEIN DDPC-RELATED"/>
    <property type="match status" value="1"/>
</dbReference>
<reference evidence="10 11" key="2">
    <citation type="journal article" date="2011" name="J. Antibiot.">
        <title>Furaquinocins I and J: novel polyketide isoprenoid hybrid compounds from Streptomyces reveromyceticus SN-593.</title>
        <authorList>
            <person name="Panthee S."/>
            <person name="Takahashi S."/>
            <person name="Takagi H."/>
            <person name="Nogawa T."/>
            <person name="Oowada E."/>
            <person name="Uramoto M."/>
            <person name="Osada H."/>
        </authorList>
    </citation>
    <scope>NUCLEOTIDE SEQUENCE [LARGE SCALE GENOMIC DNA]</scope>
    <source>
        <strain evidence="10 11">SN-593</strain>
    </source>
</reference>
<keyword evidence="5 7" id="KW-1133">Transmembrane helix</keyword>
<dbReference type="Gene3D" id="1.10.3720.10">
    <property type="entry name" value="MetI-like"/>
    <property type="match status" value="1"/>
</dbReference>
<feature type="transmembrane region" description="Helical" evidence="7">
    <location>
        <begin position="154"/>
        <end position="177"/>
    </location>
</feature>
<feature type="compositionally biased region" description="Pro residues" evidence="8">
    <location>
        <begin position="9"/>
        <end position="26"/>
    </location>
</feature>